<dbReference type="EMBL" id="JABURA010000001">
    <property type="protein sequence ID" value="NUB92874.1"/>
    <property type="molecule type" value="Genomic_DNA"/>
</dbReference>
<keyword evidence="1" id="KW-1133">Transmembrane helix</keyword>
<dbReference type="AlphaFoldDB" id="A0A8J8GR04"/>
<comment type="caution">
    <text evidence="3">The sequence shown here is derived from an EMBL/GenBank/DDBJ whole genome shotgun (WGS) entry which is preliminary data.</text>
</comment>
<feature type="transmembrane region" description="Helical" evidence="1">
    <location>
        <begin position="78"/>
        <end position="97"/>
    </location>
</feature>
<organism evidence="3 5">
    <name type="scientific">Haloterrigena gelatinilytica</name>
    <dbReference type="NCBI Taxonomy" id="2741724"/>
    <lineage>
        <taxon>Archaea</taxon>
        <taxon>Methanobacteriati</taxon>
        <taxon>Methanobacteriota</taxon>
        <taxon>Stenosarchaea group</taxon>
        <taxon>Halobacteria</taxon>
        <taxon>Halobacteriales</taxon>
        <taxon>Natrialbaceae</taxon>
        <taxon>Haloterrigena</taxon>
    </lineage>
</organism>
<proteinExistence type="predicted"/>
<keyword evidence="3" id="KW-0482">Metalloprotease</keyword>
<sequence>MATERTRSGGRWLRDQFDRLSWVQKSLLTGALLTVLWMHLVPPELSRRFVVDTVVLVGGPLALGLTHGRHLGWHVDRVAVRNAVLLSLFVLPFYLVGSTLPTIRDYYPMWETSAALGEFVPHAIQLFGLALAAETYYRGLLCVGVKEIGRKAVFISPVVYMLHHAGKPPLEFLLSGPTDVLFGAVDYESNSILPSVIAHGAGLVLLDWLVLHDPLFDPTPVIELLEWLPVPI</sequence>
<dbReference type="Proteomes" id="UP000728647">
    <property type="component" value="Unassembled WGS sequence"/>
</dbReference>
<feature type="transmembrane region" description="Helical" evidence="1">
    <location>
        <begin position="20"/>
        <end position="40"/>
    </location>
</feature>
<dbReference type="GO" id="GO:0004175">
    <property type="term" value="F:endopeptidase activity"/>
    <property type="evidence" value="ECO:0007669"/>
    <property type="project" value="UniProtKB-ARBA"/>
</dbReference>
<feature type="domain" description="CAAX prenyl protease 2/Lysostaphin resistance protein A-like" evidence="2">
    <location>
        <begin position="124"/>
        <end position="201"/>
    </location>
</feature>
<keyword evidence="1" id="KW-0812">Transmembrane</keyword>
<keyword evidence="3" id="KW-0645">Protease</keyword>
<evidence type="ECO:0000313" key="3">
    <source>
        <dbReference type="EMBL" id="NUB92874.1"/>
    </source>
</evidence>
<keyword evidence="6" id="KW-1185">Reference proteome</keyword>
<reference evidence="3 6" key="1">
    <citation type="submission" date="2020-06" db="EMBL/GenBank/DDBJ databases">
        <title>Haloterrigena sp. nov., an extremely halophilic archaeon isolated from a saline sediment.</title>
        <authorList>
            <person name="Liu B.-B."/>
        </authorList>
    </citation>
    <scope>NUCLEOTIDE SEQUENCE</scope>
    <source>
        <strain evidence="3">SYSU A121-1</strain>
        <strain evidence="4 6">SYSU A558-1</strain>
    </source>
</reference>
<protein>
    <submittedName>
        <fullName evidence="3">CPBP family intramembrane metalloprotease</fullName>
    </submittedName>
</protein>
<gene>
    <name evidence="3" type="ORF">HT576_17860</name>
    <name evidence="4" type="ORF">HTZ84_02615</name>
</gene>
<keyword evidence="1" id="KW-0472">Membrane</keyword>
<evidence type="ECO:0000313" key="5">
    <source>
        <dbReference type="Proteomes" id="UP000728647"/>
    </source>
</evidence>
<dbReference type="GO" id="GO:0080120">
    <property type="term" value="P:CAAX-box protein maturation"/>
    <property type="evidence" value="ECO:0007669"/>
    <property type="project" value="UniProtKB-ARBA"/>
</dbReference>
<evidence type="ECO:0000259" key="2">
    <source>
        <dbReference type="Pfam" id="PF02517"/>
    </source>
</evidence>
<name>A0A8J8GR04_9EURY</name>
<dbReference type="InterPro" id="IPR003675">
    <property type="entry name" value="Rce1/LyrA-like_dom"/>
</dbReference>
<dbReference type="Pfam" id="PF02517">
    <property type="entry name" value="Rce1-like"/>
    <property type="match status" value="1"/>
</dbReference>
<evidence type="ECO:0000313" key="4">
    <source>
        <dbReference type="EMBL" id="NUC71214.1"/>
    </source>
</evidence>
<evidence type="ECO:0000256" key="1">
    <source>
        <dbReference type="SAM" id="Phobius"/>
    </source>
</evidence>
<feature type="transmembrane region" description="Helical" evidence="1">
    <location>
        <begin position="46"/>
        <end position="66"/>
    </location>
</feature>
<evidence type="ECO:0000313" key="6">
    <source>
        <dbReference type="Proteomes" id="UP001016761"/>
    </source>
</evidence>
<keyword evidence="3" id="KW-0378">Hydrolase</keyword>
<accession>A0A8J8GR04</accession>
<dbReference type="EMBL" id="JABUQZ010000001">
    <property type="protein sequence ID" value="NUC71214.1"/>
    <property type="molecule type" value="Genomic_DNA"/>
</dbReference>
<dbReference type="Proteomes" id="UP001016761">
    <property type="component" value="Unassembled WGS sequence"/>
</dbReference>
<dbReference type="RefSeq" id="WP_174679259.1">
    <property type="nucleotide sequence ID" value="NZ_JABUQZ010000001.1"/>
</dbReference>
<dbReference type="GO" id="GO:0008237">
    <property type="term" value="F:metallopeptidase activity"/>
    <property type="evidence" value="ECO:0007669"/>
    <property type="project" value="UniProtKB-KW"/>
</dbReference>